<evidence type="ECO:0000256" key="4">
    <source>
        <dbReference type="ARBA" id="ARBA00023136"/>
    </source>
</evidence>
<accession>A0A9P6ATH0</accession>
<dbReference type="AlphaFoldDB" id="A0A9P6ATH0"/>
<evidence type="ECO:0000313" key="6">
    <source>
        <dbReference type="EMBL" id="KAF9511424.1"/>
    </source>
</evidence>
<name>A0A9P6ATH0_9AGAM</name>
<evidence type="ECO:0000256" key="5">
    <source>
        <dbReference type="SAM" id="Phobius"/>
    </source>
</evidence>
<dbReference type="SUPFAM" id="SSF81321">
    <property type="entry name" value="Family A G protein-coupled receptor-like"/>
    <property type="match status" value="1"/>
</dbReference>
<keyword evidence="4 5" id="KW-0472">Membrane</keyword>
<keyword evidence="3 5" id="KW-1133">Transmembrane helix</keyword>
<feature type="transmembrane region" description="Helical" evidence="5">
    <location>
        <begin position="22"/>
        <end position="48"/>
    </location>
</feature>
<evidence type="ECO:0000313" key="7">
    <source>
        <dbReference type="Proteomes" id="UP000886523"/>
    </source>
</evidence>
<feature type="transmembrane region" description="Helical" evidence="5">
    <location>
        <begin position="69"/>
        <end position="93"/>
    </location>
</feature>
<dbReference type="PANTHER" id="PTHR23112">
    <property type="entry name" value="G PROTEIN-COUPLED RECEPTOR 157-RELATED"/>
    <property type="match status" value="1"/>
</dbReference>
<keyword evidence="2 5" id="KW-0812">Transmembrane</keyword>
<comment type="subcellular location">
    <subcellularLocation>
        <location evidence="1">Membrane</location>
        <topology evidence="1">Multi-pass membrane protein</topology>
    </subcellularLocation>
</comment>
<evidence type="ECO:0000256" key="3">
    <source>
        <dbReference type="ARBA" id="ARBA00022989"/>
    </source>
</evidence>
<feature type="transmembrane region" description="Helical" evidence="5">
    <location>
        <begin position="399"/>
        <end position="418"/>
    </location>
</feature>
<organism evidence="6 7">
    <name type="scientific">Hydnum rufescens UP504</name>
    <dbReference type="NCBI Taxonomy" id="1448309"/>
    <lineage>
        <taxon>Eukaryota</taxon>
        <taxon>Fungi</taxon>
        <taxon>Dikarya</taxon>
        <taxon>Basidiomycota</taxon>
        <taxon>Agaricomycotina</taxon>
        <taxon>Agaricomycetes</taxon>
        <taxon>Cantharellales</taxon>
        <taxon>Hydnaceae</taxon>
        <taxon>Hydnum</taxon>
    </lineage>
</organism>
<feature type="transmembrane region" description="Helical" evidence="5">
    <location>
        <begin position="270"/>
        <end position="293"/>
    </location>
</feature>
<dbReference type="GO" id="GO:0004930">
    <property type="term" value="F:G protein-coupled receptor activity"/>
    <property type="evidence" value="ECO:0007669"/>
    <property type="project" value="TreeGrafter"/>
</dbReference>
<dbReference type="OrthoDB" id="100006at2759"/>
<feature type="transmembrane region" description="Helical" evidence="5">
    <location>
        <begin position="199"/>
        <end position="220"/>
    </location>
</feature>
<reference evidence="6" key="1">
    <citation type="journal article" date="2020" name="Nat. Commun.">
        <title>Large-scale genome sequencing of mycorrhizal fungi provides insights into the early evolution of symbiotic traits.</title>
        <authorList>
            <person name="Miyauchi S."/>
            <person name="Kiss E."/>
            <person name="Kuo A."/>
            <person name="Drula E."/>
            <person name="Kohler A."/>
            <person name="Sanchez-Garcia M."/>
            <person name="Morin E."/>
            <person name="Andreopoulos B."/>
            <person name="Barry K.W."/>
            <person name="Bonito G."/>
            <person name="Buee M."/>
            <person name="Carver A."/>
            <person name="Chen C."/>
            <person name="Cichocki N."/>
            <person name="Clum A."/>
            <person name="Culley D."/>
            <person name="Crous P.W."/>
            <person name="Fauchery L."/>
            <person name="Girlanda M."/>
            <person name="Hayes R.D."/>
            <person name="Keri Z."/>
            <person name="LaButti K."/>
            <person name="Lipzen A."/>
            <person name="Lombard V."/>
            <person name="Magnuson J."/>
            <person name="Maillard F."/>
            <person name="Murat C."/>
            <person name="Nolan M."/>
            <person name="Ohm R.A."/>
            <person name="Pangilinan J."/>
            <person name="Pereira M.F."/>
            <person name="Perotto S."/>
            <person name="Peter M."/>
            <person name="Pfister S."/>
            <person name="Riley R."/>
            <person name="Sitrit Y."/>
            <person name="Stielow J.B."/>
            <person name="Szollosi G."/>
            <person name="Zifcakova L."/>
            <person name="Stursova M."/>
            <person name="Spatafora J.W."/>
            <person name="Tedersoo L."/>
            <person name="Vaario L.M."/>
            <person name="Yamada A."/>
            <person name="Yan M."/>
            <person name="Wang P."/>
            <person name="Xu J."/>
            <person name="Bruns T."/>
            <person name="Baldrian P."/>
            <person name="Vilgalys R."/>
            <person name="Dunand C."/>
            <person name="Henrissat B."/>
            <person name="Grigoriev I.V."/>
            <person name="Hibbett D."/>
            <person name="Nagy L.G."/>
            <person name="Martin F.M."/>
        </authorList>
    </citation>
    <scope>NUCLEOTIDE SEQUENCE</scope>
    <source>
        <strain evidence="6">UP504</strain>
    </source>
</reference>
<evidence type="ECO:0000256" key="2">
    <source>
        <dbReference type="ARBA" id="ARBA00022692"/>
    </source>
</evidence>
<dbReference type="PANTHER" id="PTHR23112:SF37">
    <property type="entry name" value="G PROTEIN-COUPLED RECEPTOR GPR1"/>
    <property type="match status" value="1"/>
</dbReference>
<comment type="caution">
    <text evidence="6">The sequence shown here is derived from an EMBL/GenBank/DDBJ whole genome shotgun (WGS) entry which is preliminary data.</text>
</comment>
<feature type="transmembrane region" description="Helical" evidence="5">
    <location>
        <begin position="116"/>
        <end position="134"/>
    </location>
</feature>
<proteinExistence type="predicted"/>
<feature type="transmembrane region" description="Helical" evidence="5">
    <location>
        <begin position="240"/>
        <end position="258"/>
    </location>
</feature>
<dbReference type="EMBL" id="MU129000">
    <property type="protein sequence ID" value="KAF9511424.1"/>
    <property type="molecule type" value="Genomic_DNA"/>
</dbReference>
<feature type="transmembrane region" description="Helical" evidence="5">
    <location>
        <begin position="146"/>
        <end position="169"/>
    </location>
</feature>
<gene>
    <name evidence="6" type="ORF">BS47DRAFT_1383426</name>
</gene>
<dbReference type="Gene3D" id="1.20.1070.10">
    <property type="entry name" value="Rhodopsin 7-helix transmembrane proteins"/>
    <property type="match status" value="1"/>
</dbReference>
<evidence type="ECO:0008006" key="8">
    <source>
        <dbReference type="Google" id="ProtNLM"/>
    </source>
</evidence>
<dbReference type="Proteomes" id="UP000886523">
    <property type="component" value="Unassembled WGS sequence"/>
</dbReference>
<protein>
    <recommendedName>
        <fullName evidence="8">Glucose receptor Git3 N-terminal domain-containing protein</fullName>
    </recommendedName>
</protein>
<keyword evidence="7" id="KW-1185">Reference proteome</keyword>
<evidence type="ECO:0000256" key="1">
    <source>
        <dbReference type="ARBA" id="ARBA00004141"/>
    </source>
</evidence>
<dbReference type="GO" id="GO:0005886">
    <property type="term" value="C:plasma membrane"/>
    <property type="evidence" value="ECO:0007669"/>
    <property type="project" value="TreeGrafter"/>
</dbReference>
<dbReference type="GO" id="GO:0007189">
    <property type="term" value="P:adenylate cyclase-activating G protein-coupled receptor signaling pathway"/>
    <property type="evidence" value="ECO:0007669"/>
    <property type="project" value="TreeGrafter"/>
</dbReference>
<sequence>MTNTTDDWSAALQNNFGLRSGLLYLVEVAFVSFIGPTVLLVITIRHAMKNYLLYGGWGPEGSSLQPVSLLFLIAIFMDSIQAMAGILTVRWVYDGKVTEGSYCTTQAVLSQIGNDGVSWFTIAIAVMTFLQTMFPGKFTQSQARQLTVAMITFIFLFIFLIITIPATTIPHYYGDTGPWCWIANRSPESSRLKIGSEYAYFWLAATVSFVLNGIIVVNWLKEATAKRDRRLLRDAISMGWYPIAYIVEIFPVSLVRFLEWRPKSPGPQHGFIIAADMLFASSGAVNVLLWFLTGRRFGFSIRRRTRRKKIVIGSLTRWGHCLLLQGGCNLLRRRLPVGSRTLPCRTSLMRHWCRVRLPFLNLMCGGRLRKEGWSLEGCWNLVRDHSRNFRRDCTWGRSCIRLGLGMQGGLVMLGFFITEED</sequence>